<dbReference type="RefSeq" id="XP_018000492.1">
    <property type="nucleotide sequence ID" value="XM_018148094.1"/>
</dbReference>
<evidence type="ECO:0000256" key="1">
    <source>
        <dbReference type="SAM" id="MobiDB-lite"/>
    </source>
</evidence>
<name>A0A0N0NMR9_9EURO</name>
<dbReference type="Proteomes" id="UP000038010">
    <property type="component" value="Unassembled WGS sequence"/>
</dbReference>
<keyword evidence="3" id="KW-1185">Reference proteome</keyword>
<sequence>MGRARIADEHWAGVTDLRKRKQIQDRLAQRARRQRLLRAKKTSSTESRCQTAVTNTPAINSTETDPSNNSDDWYSGSECLSINTHPSHYDAHATKASGESLFTGQVTANIYGAFYQNGQILGLLCSVNFIGTSAPAGPEVPAALRPTQLQMSVPHPPWIDRFPFPRMRDNMITLLGLVNEEDFLADLFCLSSFSIKAGGASWDPESWTIGREFESRWGFLFH</sequence>
<evidence type="ECO:0000313" key="2">
    <source>
        <dbReference type="EMBL" id="KPI40529.1"/>
    </source>
</evidence>
<gene>
    <name evidence="2" type="ORF">AB675_7704</name>
</gene>
<evidence type="ECO:0000313" key="3">
    <source>
        <dbReference type="Proteomes" id="UP000038010"/>
    </source>
</evidence>
<evidence type="ECO:0008006" key="4">
    <source>
        <dbReference type="Google" id="ProtNLM"/>
    </source>
</evidence>
<dbReference type="InterPro" id="IPR021833">
    <property type="entry name" value="DUF3425"/>
</dbReference>
<accession>A0A0N0NMR9</accession>
<reference evidence="2 3" key="1">
    <citation type="submission" date="2015-06" db="EMBL/GenBank/DDBJ databases">
        <title>Draft genome of the ant-associated black yeast Phialophora attae CBS 131958.</title>
        <authorList>
            <person name="Moreno L.F."/>
            <person name="Stielow B.J."/>
            <person name="de Hoog S."/>
            <person name="Vicente V.A."/>
            <person name="Weiss V.A."/>
            <person name="de Vries M."/>
            <person name="Cruz L.M."/>
            <person name="Souza E.M."/>
        </authorList>
    </citation>
    <scope>NUCLEOTIDE SEQUENCE [LARGE SCALE GENOMIC DNA]</scope>
    <source>
        <strain evidence="2 3">CBS 131958</strain>
    </source>
</reference>
<feature type="region of interest" description="Disordered" evidence="1">
    <location>
        <begin position="36"/>
        <end position="72"/>
    </location>
</feature>
<protein>
    <recommendedName>
        <fullName evidence="4">BZIP domain-containing protein</fullName>
    </recommendedName>
</protein>
<dbReference type="OrthoDB" id="2245989at2759"/>
<dbReference type="AlphaFoldDB" id="A0A0N0NMR9"/>
<dbReference type="GeneID" id="28739973"/>
<dbReference type="VEuPathDB" id="FungiDB:AB675_7704"/>
<feature type="compositionally biased region" description="Polar residues" evidence="1">
    <location>
        <begin position="42"/>
        <end position="72"/>
    </location>
</feature>
<dbReference type="STRING" id="1664694.A0A0N0NMR9"/>
<dbReference type="PANTHER" id="PTHR38116:SF9">
    <property type="entry name" value="BZIP DOMAIN-CONTAINING PROTEIN"/>
    <property type="match status" value="1"/>
</dbReference>
<dbReference type="PANTHER" id="PTHR38116">
    <property type="entry name" value="CHROMOSOME 7, WHOLE GENOME SHOTGUN SEQUENCE"/>
    <property type="match status" value="1"/>
</dbReference>
<organism evidence="2 3">
    <name type="scientific">Cyphellophora attinorum</name>
    <dbReference type="NCBI Taxonomy" id="1664694"/>
    <lineage>
        <taxon>Eukaryota</taxon>
        <taxon>Fungi</taxon>
        <taxon>Dikarya</taxon>
        <taxon>Ascomycota</taxon>
        <taxon>Pezizomycotina</taxon>
        <taxon>Eurotiomycetes</taxon>
        <taxon>Chaetothyriomycetidae</taxon>
        <taxon>Chaetothyriales</taxon>
        <taxon>Cyphellophoraceae</taxon>
        <taxon>Cyphellophora</taxon>
    </lineage>
</organism>
<dbReference type="Pfam" id="PF11905">
    <property type="entry name" value="DUF3425"/>
    <property type="match status" value="1"/>
</dbReference>
<proteinExistence type="predicted"/>
<dbReference type="EMBL" id="LFJN01000012">
    <property type="protein sequence ID" value="KPI40529.1"/>
    <property type="molecule type" value="Genomic_DNA"/>
</dbReference>
<comment type="caution">
    <text evidence="2">The sequence shown here is derived from an EMBL/GenBank/DDBJ whole genome shotgun (WGS) entry which is preliminary data.</text>
</comment>